<sequence length="137" mass="15593">MLNSFRQLTLDELTEEDLKGIAKVVDLDPETEPQFVYNKLSEGEMVPWRLETTDGNVIITVEIRSRKKDRVLYIWFAAGKGLIKHGKFAFDTLEEFARLNNCAAMETVTIPKFADYALGLGGKITHIFVRKELNQNG</sequence>
<accession>A0A0F9SDZ0</accession>
<organism evidence="1">
    <name type="scientific">marine sediment metagenome</name>
    <dbReference type="NCBI Taxonomy" id="412755"/>
    <lineage>
        <taxon>unclassified sequences</taxon>
        <taxon>metagenomes</taxon>
        <taxon>ecological metagenomes</taxon>
    </lineage>
</organism>
<name>A0A0F9SDZ0_9ZZZZ</name>
<protein>
    <submittedName>
        <fullName evidence="1">Uncharacterized protein</fullName>
    </submittedName>
</protein>
<comment type="caution">
    <text evidence="1">The sequence shown here is derived from an EMBL/GenBank/DDBJ whole genome shotgun (WGS) entry which is preliminary data.</text>
</comment>
<reference evidence="1" key="1">
    <citation type="journal article" date="2015" name="Nature">
        <title>Complex archaea that bridge the gap between prokaryotes and eukaryotes.</title>
        <authorList>
            <person name="Spang A."/>
            <person name="Saw J.H."/>
            <person name="Jorgensen S.L."/>
            <person name="Zaremba-Niedzwiedzka K."/>
            <person name="Martijn J."/>
            <person name="Lind A.E."/>
            <person name="van Eijk R."/>
            <person name="Schleper C."/>
            <person name="Guy L."/>
            <person name="Ettema T.J."/>
        </authorList>
    </citation>
    <scope>NUCLEOTIDE SEQUENCE</scope>
</reference>
<proteinExistence type="predicted"/>
<gene>
    <name evidence="1" type="ORF">LCGC14_0484050</name>
</gene>
<evidence type="ECO:0000313" key="1">
    <source>
        <dbReference type="EMBL" id="KKN65229.1"/>
    </source>
</evidence>
<dbReference type="EMBL" id="LAZR01000531">
    <property type="protein sequence ID" value="KKN65229.1"/>
    <property type="molecule type" value="Genomic_DNA"/>
</dbReference>
<dbReference type="AlphaFoldDB" id="A0A0F9SDZ0"/>